<proteinExistence type="inferred from homology"/>
<dbReference type="NCBIfam" id="TIGR01198">
    <property type="entry name" value="pgl"/>
    <property type="match status" value="1"/>
</dbReference>
<dbReference type="PANTHER" id="PTHR11054">
    <property type="entry name" value="6-PHOSPHOGLUCONOLACTONASE"/>
    <property type="match status" value="1"/>
</dbReference>
<dbReference type="Pfam" id="PF01182">
    <property type="entry name" value="Glucosamine_iso"/>
    <property type="match status" value="1"/>
</dbReference>
<feature type="domain" description="Tudor" evidence="6">
    <location>
        <begin position="359"/>
        <end position="473"/>
    </location>
</feature>
<comment type="catalytic activity">
    <reaction evidence="1">
        <text>6-phospho-D-glucono-1,5-lactone + H2O = 6-phospho-D-gluconate + H(+)</text>
        <dbReference type="Rhea" id="RHEA:12556"/>
        <dbReference type="ChEBI" id="CHEBI:15377"/>
        <dbReference type="ChEBI" id="CHEBI:15378"/>
        <dbReference type="ChEBI" id="CHEBI:57955"/>
        <dbReference type="ChEBI" id="CHEBI:58759"/>
        <dbReference type="EC" id="3.1.1.31"/>
    </reaction>
</comment>
<dbReference type="CDD" id="cd01400">
    <property type="entry name" value="6PGL"/>
    <property type="match status" value="1"/>
</dbReference>
<dbReference type="OrthoDB" id="432544at2759"/>
<dbReference type="AlphaFoldDB" id="A0A1J1HM86"/>
<name>A0A1J1HM86_9DIPT</name>
<feature type="domain" description="Glucosamine/galactosamine-6-phosphate isomerase" evidence="7">
    <location>
        <begin position="7"/>
        <end position="216"/>
    </location>
</feature>
<dbReference type="InterPro" id="IPR037171">
    <property type="entry name" value="NagB/RpiA_transferase-like"/>
</dbReference>
<evidence type="ECO:0000256" key="2">
    <source>
        <dbReference type="ARBA" id="ARBA00004961"/>
    </source>
</evidence>
<dbReference type="GO" id="GO:0005737">
    <property type="term" value="C:cytoplasm"/>
    <property type="evidence" value="ECO:0007669"/>
    <property type="project" value="UniProtKB-ARBA"/>
</dbReference>
<dbReference type="InterPro" id="IPR006148">
    <property type="entry name" value="Glc/Gal-6P_isomerase"/>
</dbReference>
<dbReference type="InterPro" id="IPR039104">
    <property type="entry name" value="6PGL"/>
</dbReference>
<dbReference type="GO" id="GO:0006098">
    <property type="term" value="P:pentose-phosphate shunt"/>
    <property type="evidence" value="ECO:0007669"/>
    <property type="project" value="InterPro"/>
</dbReference>
<dbReference type="Gene3D" id="3.40.50.1360">
    <property type="match status" value="1"/>
</dbReference>
<dbReference type="EMBL" id="CVRI01000004">
    <property type="protein sequence ID" value="CRK87566.1"/>
    <property type="molecule type" value="Genomic_DNA"/>
</dbReference>
<evidence type="ECO:0000256" key="5">
    <source>
        <dbReference type="ARBA" id="ARBA00022801"/>
    </source>
</evidence>
<keyword evidence="5" id="KW-0378">Hydrolase</keyword>
<dbReference type="EC" id="3.1.1.31" evidence="4"/>
<comment type="pathway">
    <text evidence="2">Carbohydrate degradation; pentose phosphate pathway; D-ribulose 5-phosphate from D-glucose 6-phosphate (oxidative stage): step 2/3.</text>
</comment>
<accession>A0A1J1HM86</accession>
<sequence>MFSVYKNEQEVISELQKLIEEKANEAIKKRGRFFIGFSGGSLGKYLCKCLPKIKTDWSKWIVFFCDERYVAENDSDSTFGFYKQNLLPKVPLTEQQFVTINVKDPIEKVAADYEKRIREEFKMPDGVPSFDLLLLGIGPDGHTASLFPDHELLTVTDRLIAYINDSPKPPPQRITMTYTLINNARNSIFAVPGNGKAAIIKSIFGDKVDLPAGRANIGTSLKKFANDLGFFTIGDMIRTWDDFIFNGSGIYSEVQALELNHISEMAKYSKNSGSKSKNYRGFKINNTQWNNHNTRRHSNHSDIFAFSDNFQDYYIEFDDSGEDKDDSDDFIVASEQISHVKSIDVQIPSCTASDSWEYPKMMTICLMEIVNPHRFWFTFYDDFKKINELMKEMKNYYEARDHLKVDQKDLQSGLHVAVLYCSLWHRGRILKLKSPDIARIFYTDFGTVEDVPLNRICYLMNDFLQLPCSLKRGVLSFVQPTNGIWSENAKVSFHRCHTKKIEVCIFRKNPKDSSFYMSMKRPGRDSLIADILIKKHFCIYDFDFLSKDVVGGLTFDYYESGNFLDVVELMNQNSLKSWMPSSSQSKKLIDNHV</sequence>
<evidence type="ECO:0000259" key="6">
    <source>
        <dbReference type="Pfam" id="PF00567"/>
    </source>
</evidence>
<dbReference type="GO" id="GO:0017057">
    <property type="term" value="F:6-phosphogluconolactonase activity"/>
    <property type="evidence" value="ECO:0007669"/>
    <property type="project" value="UniProtKB-EC"/>
</dbReference>
<dbReference type="PANTHER" id="PTHR11054:SF0">
    <property type="entry name" value="6-PHOSPHOGLUCONOLACTONASE"/>
    <property type="match status" value="1"/>
</dbReference>
<evidence type="ECO:0000313" key="9">
    <source>
        <dbReference type="Proteomes" id="UP000183832"/>
    </source>
</evidence>
<evidence type="ECO:0000259" key="7">
    <source>
        <dbReference type="Pfam" id="PF01182"/>
    </source>
</evidence>
<evidence type="ECO:0000256" key="3">
    <source>
        <dbReference type="ARBA" id="ARBA00010662"/>
    </source>
</evidence>
<organism evidence="8 9">
    <name type="scientific">Clunio marinus</name>
    <dbReference type="NCBI Taxonomy" id="568069"/>
    <lineage>
        <taxon>Eukaryota</taxon>
        <taxon>Metazoa</taxon>
        <taxon>Ecdysozoa</taxon>
        <taxon>Arthropoda</taxon>
        <taxon>Hexapoda</taxon>
        <taxon>Insecta</taxon>
        <taxon>Pterygota</taxon>
        <taxon>Neoptera</taxon>
        <taxon>Endopterygota</taxon>
        <taxon>Diptera</taxon>
        <taxon>Nematocera</taxon>
        <taxon>Chironomoidea</taxon>
        <taxon>Chironomidae</taxon>
        <taxon>Clunio</taxon>
    </lineage>
</organism>
<evidence type="ECO:0000256" key="4">
    <source>
        <dbReference type="ARBA" id="ARBA00013198"/>
    </source>
</evidence>
<protein>
    <recommendedName>
        <fullName evidence="4">6-phosphogluconolactonase</fullName>
        <ecNumber evidence="4">3.1.1.31</ecNumber>
    </recommendedName>
</protein>
<dbReference type="STRING" id="568069.A0A1J1HM86"/>
<dbReference type="SUPFAM" id="SSF100950">
    <property type="entry name" value="NagB/RpiA/CoA transferase-like"/>
    <property type="match status" value="1"/>
</dbReference>
<dbReference type="Gene3D" id="2.40.50.90">
    <property type="match status" value="1"/>
</dbReference>
<evidence type="ECO:0000256" key="1">
    <source>
        <dbReference type="ARBA" id="ARBA00000832"/>
    </source>
</evidence>
<dbReference type="InterPro" id="IPR005900">
    <property type="entry name" value="6-phosphogluconolactonase_DevB"/>
</dbReference>
<keyword evidence="9" id="KW-1185">Reference proteome</keyword>
<dbReference type="Proteomes" id="UP000183832">
    <property type="component" value="Unassembled WGS sequence"/>
</dbReference>
<dbReference type="FunFam" id="3.40.50.1360:FF:000005">
    <property type="entry name" value="6-phosphogluconolactonase"/>
    <property type="match status" value="1"/>
</dbReference>
<dbReference type="InterPro" id="IPR002999">
    <property type="entry name" value="Tudor"/>
</dbReference>
<evidence type="ECO:0000313" key="8">
    <source>
        <dbReference type="EMBL" id="CRK87566.1"/>
    </source>
</evidence>
<dbReference type="Pfam" id="PF00567">
    <property type="entry name" value="TUDOR"/>
    <property type="match status" value="1"/>
</dbReference>
<dbReference type="Gene3D" id="2.30.30.140">
    <property type="match status" value="1"/>
</dbReference>
<gene>
    <name evidence="8" type="ORF">CLUMA_CG001363</name>
</gene>
<dbReference type="SUPFAM" id="SSF63748">
    <property type="entry name" value="Tudor/PWWP/MBT"/>
    <property type="match status" value="1"/>
</dbReference>
<comment type="similarity">
    <text evidence="3">Belongs to the glucosamine/galactosamine-6-phosphate isomerase family. 6-phosphogluconolactonase subfamily.</text>
</comment>
<dbReference type="InterPro" id="IPR035437">
    <property type="entry name" value="SNase_OB-fold_sf"/>
</dbReference>
<dbReference type="GO" id="GO:0005975">
    <property type="term" value="P:carbohydrate metabolic process"/>
    <property type="evidence" value="ECO:0007669"/>
    <property type="project" value="InterPro"/>
</dbReference>
<reference evidence="8 9" key="1">
    <citation type="submission" date="2015-04" db="EMBL/GenBank/DDBJ databases">
        <authorList>
            <person name="Syromyatnikov M.Y."/>
            <person name="Popov V.N."/>
        </authorList>
    </citation>
    <scope>NUCLEOTIDE SEQUENCE [LARGE SCALE GENOMIC DNA]</scope>
</reference>